<organism evidence="4 5">
    <name type="scientific">Micractinium conductrix</name>
    <dbReference type="NCBI Taxonomy" id="554055"/>
    <lineage>
        <taxon>Eukaryota</taxon>
        <taxon>Viridiplantae</taxon>
        <taxon>Chlorophyta</taxon>
        <taxon>core chlorophytes</taxon>
        <taxon>Trebouxiophyceae</taxon>
        <taxon>Chlorellales</taxon>
        <taxon>Chlorellaceae</taxon>
        <taxon>Chlorella clade</taxon>
        <taxon>Micractinium</taxon>
    </lineage>
</organism>
<feature type="signal peptide" evidence="3">
    <location>
        <begin position="1"/>
        <end position="23"/>
    </location>
</feature>
<dbReference type="AlphaFoldDB" id="A0A2P6V329"/>
<evidence type="ECO:0000256" key="3">
    <source>
        <dbReference type="SAM" id="SignalP"/>
    </source>
</evidence>
<sequence length="609" mass="63878">MAPFPLCCLTGLISAEAVGTAAAFCTGLASGGAVTAIPQISPLYTDPQAPVADLLADYKQRAEHSRKVQKKLVVGGLVAAAAAAGLNREKEAVVPLALSAALSAGSVLYTVLLVQPVNAKLKAAAEAAAAAQASPSKKGKNAGNNVEQEAATREALRSYATLSVGRTVIASLAFGSALCGVLLLKKHSRFRRPTWRRAAGLRGRGGLPDAEKVEAWDGLPEGLKAEVGSPHCFLCQRAQRLVVPQQLRGLPKVYPLEKKLVKAAQLGLKPAPNSQDLEWAAFGAPPAASAALPASQNKTKYQDSQQQRKRQSGAAPAGEGGGGNGHAAKTETCQSPRAAAASAAALPRAVVHQQAQQAQQAPTRMAVARIGGVCRAVVLLAGLIAAGAIEAKAAPTTPSNKTEMLFVQTSDTLRVWQDRKTKLYTIRMGDANPLTIAFTNRPLHESAVVPNSKVIAALEPNVKNPVNAALVHATEKGEVAELVELISGSYNAKTGAITYKAKPLPTTHPYGGRVGHDTQGIKAGSWNTGAALFLDDCSDESRWCYCACDGVMVRVSETFNRCWNAGDMACEPCGRDPCPAACYNKCDKRRRKRTPPPLPQMLPPATTPM</sequence>
<keyword evidence="2" id="KW-1133">Transmembrane helix</keyword>
<proteinExistence type="predicted"/>
<keyword evidence="2" id="KW-0472">Membrane</keyword>
<feature type="transmembrane region" description="Helical" evidence="2">
    <location>
        <begin position="93"/>
        <end position="112"/>
    </location>
</feature>
<feature type="compositionally biased region" description="Polar residues" evidence="1">
    <location>
        <begin position="295"/>
        <end position="305"/>
    </location>
</feature>
<name>A0A2P6V329_9CHLO</name>
<keyword evidence="3" id="KW-0732">Signal</keyword>
<feature type="region of interest" description="Disordered" evidence="1">
    <location>
        <begin position="590"/>
        <end position="609"/>
    </location>
</feature>
<evidence type="ECO:0000256" key="2">
    <source>
        <dbReference type="SAM" id="Phobius"/>
    </source>
</evidence>
<dbReference type="STRING" id="554055.A0A2P6V329"/>
<feature type="region of interest" description="Disordered" evidence="1">
    <location>
        <begin position="288"/>
        <end position="339"/>
    </location>
</feature>
<feature type="chain" id="PRO_5015195637" evidence="3">
    <location>
        <begin position="24"/>
        <end position="609"/>
    </location>
</feature>
<evidence type="ECO:0000256" key="1">
    <source>
        <dbReference type="SAM" id="MobiDB-lite"/>
    </source>
</evidence>
<dbReference type="OrthoDB" id="338816at2759"/>
<protein>
    <submittedName>
        <fullName evidence="4">Activating signal cointegrator 1-like isoform A</fullName>
    </submittedName>
</protein>
<reference evidence="4 5" key="1">
    <citation type="journal article" date="2018" name="Plant J.">
        <title>Genome sequences of Chlorella sorokiniana UTEX 1602 and Micractinium conductrix SAG 241.80: implications to maltose excretion by a green alga.</title>
        <authorList>
            <person name="Arriola M.B."/>
            <person name="Velmurugan N."/>
            <person name="Zhang Y."/>
            <person name="Plunkett M.H."/>
            <person name="Hondzo H."/>
            <person name="Barney B.M."/>
        </authorList>
    </citation>
    <scope>NUCLEOTIDE SEQUENCE [LARGE SCALE GENOMIC DNA]</scope>
    <source>
        <strain evidence="4 5">SAG 241.80</strain>
    </source>
</reference>
<keyword evidence="2" id="KW-0812">Transmembrane</keyword>
<comment type="caution">
    <text evidence="4">The sequence shown here is derived from an EMBL/GenBank/DDBJ whole genome shotgun (WGS) entry which is preliminary data.</text>
</comment>
<feature type="transmembrane region" description="Helical" evidence="2">
    <location>
        <begin position="164"/>
        <end position="184"/>
    </location>
</feature>
<feature type="compositionally biased region" description="Pro residues" evidence="1">
    <location>
        <begin position="595"/>
        <end position="609"/>
    </location>
</feature>
<gene>
    <name evidence="4" type="ORF">C2E20_7993</name>
</gene>
<dbReference type="EMBL" id="LHPF02000037">
    <property type="protein sequence ID" value="PSC68488.1"/>
    <property type="molecule type" value="Genomic_DNA"/>
</dbReference>
<keyword evidence="5" id="KW-1185">Reference proteome</keyword>
<accession>A0A2P6V329</accession>
<dbReference type="Proteomes" id="UP000239649">
    <property type="component" value="Unassembled WGS sequence"/>
</dbReference>
<dbReference type="InterPro" id="IPR013901">
    <property type="entry name" value="Anthrone_oxy"/>
</dbReference>
<dbReference type="Pfam" id="PF08592">
    <property type="entry name" value="Anthrone_oxy"/>
    <property type="match status" value="1"/>
</dbReference>
<evidence type="ECO:0000313" key="5">
    <source>
        <dbReference type="Proteomes" id="UP000239649"/>
    </source>
</evidence>
<evidence type="ECO:0000313" key="4">
    <source>
        <dbReference type="EMBL" id="PSC68488.1"/>
    </source>
</evidence>